<dbReference type="PANTHER" id="PTHR30237:SF2">
    <property type="entry name" value="MUREIN TETRAPEPTIDE CARBOXYPEPTIDASE"/>
    <property type="match status" value="1"/>
</dbReference>
<keyword evidence="3" id="KW-0645">Protease</keyword>
<dbReference type="InterPro" id="IPR040921">
    <property type="entry name" value="Peptidase_S66C"/>
</dbReference>
<organism evidence="9 10">
    <name type="scientific">Fodinibacter luteus</name>
    <dbReference type="NCBI Taxonomy" id="552064"/>
    <lineage>
        <taxon>Bacteria</taxon>
        <taxon>Bacillati</taxon>
        <taxon>Actinomycetota</taxon>
        <taxon>Actinomycetes</taxon>
        <taxon>Micrococcales</taxon>
        <taxon>Intrasporangiaceae</taxon>
        <taxon>Fodinibacter (ex Wang et al. 2009)</taxon>
    </lineage>
</organism>
<dbReference type="Proteomes" id="UP001500945">
    <property type="component" value="Unassembled WGS sequence"/>
</dbReference>
<keyword evidence="4" id="KW-0378">Hydrolase</keyword>
<gene>
    <name evidence="9" type="ORF">GCM10023168_20460</name>
</gene>
<keyword evidence="5" id="KW-0720">Serine protease</keyword>
<sequence>MELRFPAPLRPGDTVGVTSPSSGASGALQPRLDVAVRTVREHGYDVVVGECMDGSGHVSAPAVQRAHELQTMLLDPGIRAVVPPWGGETAIDLVPLLDWAAIADAEPTWVVGYSDISTLLTPLTLLSGVATIHGTNLMDTPYRIPAGLLGWLDIVRLEPGTTFTQRPPTHHRRTAVDYAQHPDDREYVLDTPTAWRRLDDLGGAVDVGGRLVGGCVETLVNLAGTRWADTSALASLGDGLIVYLEAAEDDAFAICRNLHGLRLAGFLEDAAAVLIGRTYAPDAPTLTQDDAVRDALGGLGVPIVAGVDCGHWAPHLPLVNGALAHVGHDGDGWSISQTLR</sequence>
<evidence type="ECO:0000256" key="1">
    <source>
        <dbReference type="ARBA" id="ARBA00010233"/>
    </source>
</evidence>
<evidence type="ECO:0000256" key="3">
    <source>
        <dbReference type="ARBA" id="ARBA00022670"/>
    </source>
</evidence>
<evidence type="ECO:0000256" key="2">
    <source>
        <dbReference type="ARBA" id="ARBA00022645"/>
    </source>
</evidence>
<protein>
    <submittedName>
        <fullName evidence="9">LD-carboxypeptidase</fullName>
    </submittedName>
</protein>
<proteinExistence type="inferred from homology"/>
<dbReference type="SUPFAM" id="SSF141986">
    <property type="entry name" value="LD-carboxypeptidase A C-terminal domain-like"/>
    <property type="match status" value="1"/>
</dbReference>
<name>A0ABP8KGM4_9MICO</name>
<evidence type="ECO:0000256" key="5">
    <source>
        <dbReference type="ARBA" id="ARBA00022825"/>
    </source>
</evidence>
<dbReference type="InterPro" id="IPR003507">
    <property type="entry name" value="S66_fam"/>
</dbReference>
<evidence type="ECO:0000259" key="7">
    <source>
        <dbReference type="Pfam" id="PF02016"/>
    </source>
</evidence>
<feature type="region of interest" description="Disordered" evidence="6">
    <location>
        <begin position="1"/>
        <end position="27"/>
    </location>
</feature>
<dbReference type="Gene3D" id="3.50.30.60">
    <property type="entry name" value="LD-carboxypeptidase A C-terminal domain-like"/>
    <property type="match status" value="1"/>
</dbReference>
<evidence type="ECO:0000259" key="8">
    <source>
        <dbReference type="Pfam" id="PF17676"/>
    </source>
</evidence>
<evidence type="ECO:0000256" key="4">
    <source>
        <dbReference type="ARBA" id="ARBA00022801"/>
    </source>
</evidence>
<dbReference type="RefSeq" id="WP_345205387.1">
    <property type="nucleotide sequence ID" value="NZ_BAABGM010000013.1"/>
</dbReference>
<keyword evidence="2" id="KW-0121">Carboxypeptidase</keyword>
<comment type="caution">
    <text evidence="9">The sequence shown here is derived from an EMBL/GenBank/DDBJ whole genome shotgun (WGS) entry which is preliminary data.</text>
</comment>
<evidence type="ECO:0000313" key="10">
    <source>
        <dbReference type="Proteomes" id="UP001500945"/>
    </source>
</evidence>
<dbReference type="InterPro" id="IPR027461">
    <property type="entry name" value="Carboxypeptidase_A_C_sf"/>
</dbReference>
<dbReference type="SUPFAM" id="SSF52317">
    <property type="entry name" value="Class I glutamine amidotransferase-like"/>
    <property type="match status" value="1"/>
</dbReference>
<evidence type="ECO:0000256" key="6">
    <source>
        <dbReference type="SAM" id="MobiDB-lite"/>
    </source>
</evidence>
<dbReference type="Pfam" id="PF02016">
    <property type="entry name" value="Peptidase_S66"/>
    <property type="match status" value="1"/>
</dbReference>
<feature type="domain" description="LD-carboxypeptidase N-terminal" evidence="7">
    <location>
        <begin position="15"/>
        <end position="134"/>
    </location>
</feature>
<dbReference type="InterPro" id="IPR029062">
    <property type="entry name" value="Class_I_gatase-like"/>
</dbReference>
<reference evidence="10" key="1">
    <citation type="journal article" date="2019" name="Int. J. Syst. Evol. Microbiol.">
        <title>The Global Catalogue of Microorganisms (GCM) 10K type strain sequencing project: providing services to taxonomists for standard genome sequencing and annotation.</title>
        <authorList>
            <consortium name="The Broad Institute Genomics Platform"/>
            <consortium name="The Broad Institute Genome Sequencing Center for Infectious Disease"/>
            <person name="Wu L."/>
            <person name="Ma J."/>
        </authorList>
    </citation>
    <scope>NUCLEOTIDE SEQUENCE [LARGE SCALE GENOMIC DNA]</scope>
    <source>
        <strain evidence="10">JCM 17809</strain>
    </source>
</reference>
<dbReference type="Pfam" id="PF17676">
    <property type="entry name" value="Peptidase_S66C"/>
    <property type="match status" value="1"/>
</dbReference>
<dbReference type="PANTHER" id="PTHR30237">
    <property type="entry name" value="MURAMOYLTETRAPEPTIDE CARBOXYPEPTIDASE"/>
    <property type="match status" value="1"/>
</dbReference>
<dbReference type="CDD" id="cd07062">
    <property type="entry name" value="Peptidase_S66_mccF_like"/>
    <property type="match status" value="1"/>
</dbReference>
<dbReference type="InterPro" id="IPR040449">
    <property type="entry name" value="Peptidase_S66_N"/>
</dbReference>
<dbReference type="InterPro" id="IPR027478">
    <property type="entry name" value="LdcA_N"/>
</dbReference>
<dbReference type="EMBL" id="BAABGM010000013">
    <property type="protein sequence ID" value="GAA4406081.1"/>
    <property type="molecule type" value="Genomic_DNA"/>
</dbReference>
<evidence type="ECO:0000313" key="9">
    <source>
        <dbReference type="EMBL" id="GAA4406081.1"/>
    </source>
</evidence>
<dbReference type="Gene3D" id="3.40.50.10740">
    <property type="entry name" value="Class I glutamine amidotransferase-like"/>
    <property type="match status" value="1"/>
</dbReference>
<feature type="domain" description="LD-carboxypeptidase C-terminal" evidence="8">
    <location>
        <begin position="209"/>
        <end position="325"/>
    </location>
</feature>
<accession>A0ABP8KGM4</accession>
<keyword evidence="10" id="KW-1185">Reference proteome</keyword>
<comment type="similarity">
    <text evidence="1">Belongs to the peptidase S66 family.</text>
</comment>
<dbReference type="PIRSF" id="PIRSF028757">
    <property type="entry name" value="LD-carboxypeptidase"/>
    <property type="match status" value="1"/>
</dbReference>